<gene>
    <name evidence="8" type="ORF">ACFOVU_25380</name>
</gene>
<keyword evidence="2 5" id="KW-0547">Nucleotide-binding</keyword>
<dbReference type="Gene3D" id="2.60.120.560">
    <property type="entry name" value="Exo-inulinase, domain 1"/>
    <property type="match status" value="1"/>
</dbReference>
<evidence type="ECO:0000256" key="6">
    <source>
        <dbReference type="SAM" id="MobiDB-lite"/>
    </source>
</evidence>
<dbReference type="Proteomes" id="UP001595847">
    <property type="component" value="Unassembled WGS sequence"/>
</dbReference>
<dbReference type="EMBL" id="JBHSBH010000015">
    <property type="protein sequence ID" value="MFC3999271.1"/>
    <property type="molecule type" value="Genomic_DNA"/>
</dbReference>
<dbReference type="Pfam" id="PF00069">
    <property type="entry name" value="Pkinase"/>
    <property type="match status" value="1"/>
</dbReference>
<evidence type="ECO:0000256" key="4">
    <source>
        <dbReference type="ARBA" id="ARBA00022840"/>
    </source>
</evidence>
<evidence type="ECO:0000256" key="2">
    <source>
        <dbReference type="ARBA" id="ARBA00022741"/>
    </source>
</evidence>
<dbReference type="PROSITE" id="PS00108">
    <property type="entry name" value="PROTEIN_KINASE_ST"/>
    <property type="match status" value="1"/>
</dbReference>
<dbReference type="InterPro" id="IPR017441">
    <property type="entry name" value="Protein_kinase_ATP_BS"/>
</dbReference>
<dbReference type="SUPFAM" id="SSF56112">
    <property type="entry name" value="Protein kinase-like (PK-like)"/>
    <property type="match status" value="1"/>
</dbReference>
<feature type="domain" description="Protein kinase" evidence="7">
    <location>
        <begin position="23"/>
        <end position="283"/>
    </location>
</feature>
<evidence type="ECO:0000256" key="3">
    <source>
        <dbReference type="ARBA" id="ARBA00022777"/>
    </source>
</evidence>
<keyword evidence="4 5" id="KW-0067">ATP-binding</keyword>
<accession>A0ABV8FX79</accession>
<organism evidence="8 9">
    <name type="scientific">Nocardiopsis sediminis</name>
    <dbReference type="NCBI Taxonomy" id="1778267"/>
    <lineage>
        <taxon>Bacteria</taxon>
        <taxon>Bacillati</taxon>
        <taxon>Actinomycetota</taxon>
        <taxon>Actinomycetes</taxon>
        <taxon>Streptosporangiales</taxon>
        <taxon>Nocardiopsidaceae</taxon>
        <taxon>Nocardiopsis</taxon>
    </lineage>
</organism>
<sequence>MTPNGHESAKPLRTGDPRELGNYRIEGRLGRGGMGTVYLARDASDRLVAVKLIHPDLSDDEDFRRRFAREVASARKVARFSTAGVLDARLDGDPLFIVSEYVPGPNLSQAITTDGPMLGGTLDSLAMGVAAALVAIHRAGVVHRDLKPANVLLSAVGPKVIDFGIARALDDDSAVTRSSQLMGTPAYLAPELVLGNDVTPASDIFSWGCLVAYAGIGKAPFDAPSVPAVLHRISSMQPGLEGLDPGLEPLVRQALAKDPADRPTAQQLLNRLVGQDDPADSTVDRSVVRSWTPPSTARPTGLSGAAAGAAAAGAGAAAGALAGAEAAPDPGATPVTGPPAGPGAAPTGPPPPPTGGQVPPTRPMEGQAPMPPSGGYPSAAGQTPSGPQPAYGPPQPGPGVVSGNGPYGSAPGAQPAYPPTGGQAPYPPTGGQVPYAPTAAQVPLHGGPPHGLGHMGPGGPFGHGPAGPNGPGTPGDGSPSSPRRRTTAMGIGAGAVVLAVVAAIGAVRLFGDGPPEGTSIFQDDFAVVGEWEGLDEYDPSDTTSGGGYDDEQLLLIVQSDSDQPSRGEWAPFEAEIPENVSVSADVQVRSGQPYGQFGVRCFRQEDDDTDVVTMYEGLVRIDGEGAELRRMGGQENGSVMASADSVPGFAATGDRDEEPAVNTVTMTCEADRRADTMTLNLYVNGRHVLEAVDDRLLPDDAEEPRMVGVVAKRGAGGGDNTAIAFDDFRLDELPAADGEPPASGRSDDS</sequence>
<feature type="region of interest" description="Disordered" evidence="6">
    <location>
        <begin position="270"/>
        <end position="303"/>
    </location>
</feature>
<evidence type="ECO:0000256" key="5">
    <source>
        <dbReference type="PROSITE-ProRule" id="PRU10141"/>
    </source>
</evidence>
<evidence type="ECO:0000256" key="1">
    <source>
        <dbReference type="ARBA" id="ARBA00022679"/>
    </source>
</evidence>
<dbReference type="PANTHER" id="PTHR43289">
    <property type="entry name" value="MITOGEN-ACTIVATED PROTEIN KINASE KINASE KINASE 20-RELATED"/>
    <property type="match status" value="1"/>
</dbReference>
<proteinExistence type="predicted"/>
<dbReference type="GO" id="GO:0016301">
    <property type="term" value="F:kinase activity"/>
    <property type="evidence" value="ECO:0007669"/>
    <property type="project" value="UniProtKB-KW"/>
</dbReference>
<evidence type="ECO:0000259" key="7">
    <source>
        <dbReference type="PROSITE" id="PS50011"/>
    </source>
</evidence>
<feature type="region of interest" description="Disordered" evidence="6">
    <location>
        <begin position="324"/>
        <end position="486"/>
    </location>
</feature>
<feature type="compositionally biased region" description="Basic and acidic residues" evidence="6">
    <location>
        <begin position="7"/>
        <end position="20"/>
    </location>
</feature>
<protein>
    <submittedName>
        <fullName evidence="8">Protein kinase</fullName>
    </submittedName>
</protein>
<dbReference type="InterPro" id="IPR008271">
    <property type="entry name" value="Ser/Thr_kinase_AS"/>
</dbReference>
<keyword evidence="9" id="KW-1185">Reference proteome</keyword>
<feature type="compositionally biased region" description="Low complexity" evidence="6">
    <location>
        <begin position="324"/>
        <end position="335"/>
    </location>
</feature>
<feature type="compositionally biased region" description="Pro residues" evidence="6">
    <location>
        <begin position="336"/>
        <end position="354"/>
    </location>
</feature>
<feature type="compositionally biased region" description="Pro residues" evidence="6">
    <location>
        <begin position="386"/>
        <end position="397"/>
    </location>
</feature>
<dbReference type="SMART" id="SM00220">
    <property type="entry name" value="S_TKc"/>
    <property type="match status" value="1"/>
</dbReference>
<evidence type="ECO:0000313" key="8">
    <source>
        <dbReference type="EMBL" id="MFC3999271.1"/>
    </source>
</evidence>
<dbReference type="PROSITE" id="PS00107">
    <property type="entry name" value="PROTEIN_KINASE_ATP"/>
    <property type="match status" value="1"/>
</dbReference>
<name>A0ABV8FX79_9ACTN</name>
<feature type="compositionally biased region" description="Gly residues" evidence="6">
    <location>
        <begin position="448"/>
        <end position="475"/>
    </location>
</feature>
<keyword evidence="1" id="KW-0808">Transferase</keyword>
<comment type="caution">
    <text evidence="8">The sequence shown here is derived from an EMBL/GenBank/DDBJ whole genome shotgun (WGS) entry which is preliminary data.</text>
</comment>
<dbReference type="RefSeq" id="WP_378537605.1">
    <property type="nucleotide sequence ID" value="NZ_JBHSBH010000015.1"/>
</dbReference>
<dbReference type="InterPro" id="IPR011009">
    <property type="entry name" value="Kinase-like_dom_sf"/>
</dbReference>
<reference evidence="9" key="1">
    <citation type="journal article" date="2019" name="Int. J. Syst. Evol. Microbiol.">
        <title>The Global Catalogue of Microorganisms (GCM) 10K type strain sequencing project: providing services to taxonomists for standard genome sequencing and annotation.</title>
        <authorList>
            <consortium name="The Broad Institute Genomics Platform"/>
            <consortium name="The Broad Institute Genome Sequencing Center for Infectious Disease"/>
            <person name="Wu L."/>
            <person name="Ma J."/>
        </authorList>
    </citation>
    <scope>NUCLEOTIDE SEQUENCE [LARGE SCALE GENOMIC DNA]</scope>
    <source>
        <strain evidence="9">TBRC 1826</strain>
    </source>
</reference>
<feature type="region of interest" description="Disordered" evidence="6">
    <location>
        <begin position="728"/>
        <end position="749"/>
    </location>
</feature>
<dbReference type="Gene3D" id="3.30.200.20">
    <property type="entry name" value="Phosphorylase Kinase, domain 1"/>
    <property type="match status" value="1"/>
</dbReference>
<feature type="binding site" evidence="5">
    <location>
        <position position="51"/>
    </location>
    <ligand>
        <name>ATP</name>
        <dbReference type="ChEBI" id="CHEBI:30616"/>
    </ligand>
</feature>
<dbReference type="Gene3D" id="1.10.510.10">
    <property type="entry name" value="Transferase(Phosphotransferase) domain 1"/>
    <property type="match status" value="1"/>
</dbReference>
<dbReference type="PROSITE" id="PS50011">
    <property type="entry name" value="PROTEIN_KINASE_DOM"/>
    <property type="match status" value="1"/>
</dbReference>
<evidence type="ECO:0000313" key="9">
    <source>
        <dbReference type="Proteomes" id="UP001595847"/>
    </source>
</evidence>
<feature type="region of interest" description="Disordered" evidence="6">
    <location>
        <begin position="1"/>
        <end position="20"/>
    </location>
</feature>
<dbReference type="CDD" id="cd14014">
    <property type="entry name" value="STKc_PknB_like"/>
    <property type="match status" value="1"/>
</dbReference>
<keyword evidence="3 8" id="KW-0418">Kinase</keyword>
<dbReference type="InterPro" id="IPR000719">
    <property type="entry name" value="Prot_kinase_dom"/>
</dbReference>
<dbReference type="PANTHER" id="PTHR43289:SF34">
    <property type="entry name" value="SERINE_THREONINE-PROTEIN KINASE YBDM-RELATED"/>
    <property type="match status" value="1"/>
</dbReference>